<proteinExistence type="predicted"/>
<name>A0AAV4H751_9GAST</name>
<gene>
    <name evidence="1" type="ORF">ElyMa_000891700</name>
</gene>
<dbReference type="Proteomes" id="UP000762676">
    <property type="component" value="Unassembled WGS sequence"/>
</dbReference>
<evidence type="ECO:0000313" key="1">
    <source>
        <dbReference type="EMBL" id="GFR93399.1"/>
    </source>
</evidence>
<comment type="caution">
    <text evidence="1">The sequence shown here is derived from an EMBL/GenBank/DDBJ whole genome shotgun (WGS) entry which is preliminary data.</text>
</comment>
<protein>
    <submittedName>
        <fullName evidence="1">Uncharacterized protein</fullName>
    </submittedName>
</protein>
<keyword evidence="2" id="KW-1185">Reference proteome</keyword>
<sequence length="97" mass="10851">MELTARQRSEDLRSARMEVLILRHRNEMKARAGSDSPKTGVSSRSVEVVLTLGVCRLPALSILLALDLLMATEMFHARSLLWSTKKMLLDICLLGDL</sequence>
<evidence type="ECO:0000313" key="2">
    <source>
        <dbReference type="Proteomes" id="UP000762676"/>
    </source>
</evidence>
<dbReference type="AlphaFoldDB" id="A0AAV4H751"/>
<accession>A0AAV4H751</accession>
<organism evidence="1 2">
    <name type="scientific">Elysia marginata</name>
    <dbReference type="NCBI Taxonomy" id="1093978"/>
    <lineage>
        <taxon>Eukaryota</taxon>
        <taxon>Metazoa</taxon>
        <taxon>Spiralia</taxon>
        <taxon>Lophotrochozoa</taxon>
        <taxon>Mollusca</taxon>
        <taxon>Gastropoda</taxon>
        <taxon>Heterobranchia</taxon>
        <taxon>Euthyneura</taxon>
        <taxon>Panpulmonata</taxon>
        <taxon>Sacoglossa</taxon>
        <taxon>Placobranchoidea</taxon>
        <taxon>Plakobranchidae</taxon>
        <taxon>Elysia</taxon>
    </lineage>
</organism>
<dbReference type="EMBL" id="BMAT01001839">
    <property type="protein sequence ID" value="GFR93399.1"/>
    <property type="molecule type" value="Genomic_DNA"/>
</dbReference>
<reference evidence="1 2" key="1">
    <citation type="journal article" date="2021" name="Elife">
        <title>Chloroplast acquisition without the gene transfer in kleptoplastic sea slugs, Plakobranchus ocellatus.</title>
        <authorList>
            <person name="Maeda T."/>
            <person name="Takahashi S."/>
            <person name="Yoshida T."/>
            <person name="Shimamura S."/>
            <person name="Takaki Y."/>
            <person name="Nagai Y."/>
            <person name="Toyoda A."/>
            <person name="Suzuki Y."/>
            <person name="Arimoto A."/>
            <person name="Ishii H."/>
            <person name="Satoh N."/>
            <person name="Nishiyama T."/>
            <person name="Hasebe M."/>
            <person name="Maruyama T."/>
            <person name="Minagawa J."/>
            <person name="Obokata J."/>
            <person name="Shigenobu S."/>
        </authorList>
    </citation>
    <scope>NUCLEOTIDE SEQUENCE [LARGE SCALE GENOMIC DNA]</scope>
</reference>